<evidence type="ECO:0000313" key="3">
    <source>
        <dbReference type="Proteomes" id="UP001460888"/>
    </source>
</evidence>
<keyword evidence="1" id="KW-1133">Transmembrane helix</keyword>
<dbReference type="EMBL" id="APND01000004">
    <property type="protein sequence ID" value="MES1930116.1"/>
    <property type="molecule type" value="Genomic_DNA"/>
</dbReference>
<keyword evidence="3" id="KW-1185">Reference proteome</keyword>
<name>A0ABV2B2M5_9GAMM</name>
<feature type="transmembrane region" description="Helical" evidence="1">
    <location>
        <begin position="168"/>
        <end position="188"/>
    </location>
</feature>
<evidence type="ECO:0000256" key="1">
    <source>
        <dbReference type="SAM" id="Phobius"/>
    </source>
</evidence>
<evidence type="ECO:0000313" key="2">
    <source>
        <dbReference type="EMBL" id="MES1930116.1"/>
    </source>
</evidence>
<sequence>MLALLLVSAGAQATQIQAGYTVVANETDPGLVIENMDIASNPFTFDLDPGDSVTFDLFKIWTNEGTVNGDDQDPMGIAVNFDFILPEVGGSTVSGDTVGNSVLFGLYQEGMLTWNGPADFFYGPFGDGQIQISLSDETFNEGLFGLDGGKRNGARVAATLSLIADATVAAPGTIAMFALALVGLGFVARRRRSGFDSTI</sequence>
<organism evidence="2 3">
    <name type="scientific">Salinisphaera dokdonensis CL-ES53</name>
    <dbReference type="NCBI Taxonomy" id="1304272"/>
    <lineage>
        <taxon>Bacteria</taxon>
        <taxon>Pseudomonadati</taxon>
        <taxon>Pseudomonadota</taxon>
        <taxon>Gammaproteobacteria</taxon>
        <taxon>Salinisphaerales</taxon>
        <taxon>Salinisphaeraceae</taxon>
        <taxon>Salinisphaera</taxon>
    </lineage>
</organism>
<proteinExistence type="predicted"/>
<accession>A0ABV2B2M5</accession>
<reference evidence="2 3" key="1">
    <citation type="submission" date="2013-03" db="EMBL/GenBank/DDBJ databases">
        <title>Salinisphaera dokdonensis CL-ES53 Genome Sequencing.</title>
        <authorList>
            <person name="Li C."/>
            <person name="Lai Q."/>
            <person name="Shao Z."/>
        </authorList>
    </citation>
    <scope>NUCLEOTIDE SEQUENCE [LARGE SCALE GENOMIC DNA]</scope>
    <source>
        <strain evidence="2 3">CL-ES53</strain>
    </source>
</reference>
<protein>
    <recommendedName>
        <fullName evidence="4">PEP-CTERM protein-sorting domain-containing protein</fullName>
    </recommendedName>
</protein>
<gene>
    <name evidence="2" type="ORF">SADO_12713</name>
</gene>
<keyword evidence="1" id="KW-0472">Membrane</keyword>
<evidence type="ECO:0008006" key="4">
    <source>
        <dbReference type="Google" id="ProtNLM"/>
    </source>
</evidence>
<dbReference type="Proteomes" id="UP001460888">
    <property type="component" value="Unassembled WGS sequence"/>
</dbReference>
<comment type="caution">
    <text evidence="2">The sequence shown here is derived from an EMBL/GenBank/DDBJ whole genome shotgun (WGS) entry which is preliminary data.</text>
</comment>
<keyword evidence="1" id="KW-0812">Transmembrane</keyword>